<name>A0ABV1H3H6_9FIRM</name>
<protein>
    <submittedName>
        <fullName evidence="3">DUF3837 domain-containing protein</fullName>
    </submittedName>
</protein>
<accession>A0ABV1H3H6</accession>
<dbReference type="Proteomes" id="UP001546774">
    <property type="component" value="Unassembled WGS sequence"/>
</dbReference>
<gene>
    <name evidence="3" type="ORF">WMO37_01710</name>
</gene>
<reference evidence="3" key="1">
    <citation type="submission" date="2024-03" db="EMBL/GenBank/DDBJ databases">
        <title>Human intestinal bacterial collection.</title>
        <authorList>
            <person name="Pauvert C."/>
            <person name="Hitch T.C.A."/>
            <person name="Clavel T."/>
        </authorList>
    </citation>
    <scope>NUCLEOTIDE SEQUENCE [LARGE SCALE GENOMIC DNA]</scope>
    <source>
        <strain evidence="3">CLA-AA-H89B</strain>
    </source>
</reference>
<proteinExistence type="predicted"/>
<evidence type="ECO:0000313" key="4">
    <source>
        <dbReference type="Proteomes" id="UP001546774"/>
    </source>
</evidence>
<keyword evidence="4" id="KW-1185">Reference proteome</keyword>
<dbReference type="Pfam" id="PF12939">
    <property type="entry name" value="DUF3837"/>
    <property type="match status" value="1"/>
</dbReference>
<feature type="domain" description="DUF3837" evidence="2">
    <location>
        <begin position="1"/>
        <end position="101"/>
    </location>
</feature>
<dbReference type="Gene3D" id="1.20.58.1400">
    <property type="entry name" value="Domain of unknown function DUF3837"/>
    <property type="match status" value="1"/>
</dbReference>
<evidence type="ECO:0000313" key="3">
    <source>
        <dbReference type="EMBL" id="MEQ2553732.1"/>
    </source>
</evidence>
<evidence type="ECO:0000259" key="2">
    <source>
        <dbReference type="Pfam" id="PF12939"/>
    </source>
</evidence>
<sequence>MVPVLAKNAVRIKCNFQNAGMTGNYECAYALGILNAQLGLPEITEYEDIAALKEQLLEKAADYKTEEAGLKQMVHLLKEYEAAPVADEQMRELFTMGFHDKNL</sequence>
<comment type="caution">
    <text evidence="3">The sequence shown here is derived from an EMBL/GenBank/DDBJ whole genome shotgun (WGS) entry which is preliminary data.</text>
</comment>
<dbReference type="InterPro" id="IPR024212">
    <property type="entry name" value="DUF3837"/>
</dbReference>
<dbReference type="InterPro" id="IPR038406">
    <property type="entry name" value="DUF3837_sf"/>
</dbReference>
<keyword evidence="1" id="KW-0175">Coiled coil</keyword>
<evidence type="ECO:0000256" key="1">
    <source>
        <dbReference type="SAM" id="Coils"/>
    </source>
</evidence>
<dbReference type="EMBL" id="JBBMFS010000001">
    <property type="protein sequence ID" value="MEQ2553732.1"/>
    <property type="molecule type" value="Genomic_DNA"/>
</dbReference>
<feature type="coiled-coil region" evidence="1">
    <location>
        <begin position="46"/>
        <end position="73"/>
    </location>
</feature>
<organism evidence="3 4">
    <name type="scientific">Lachnospira intestinalis</name>
    <dbReference type="NCBI Taxonomy" id="3133158"/>
    <lineage>
        <taxon>Bacteria</taxon>
        <taxon>Bacillati</taxon>
        <taxon>Bacillota</taxon>
        <taxon>Clostridia</taxon>
        <taxon>Lachnospirales</taxon>
        <taxon>Lachnospiraceae</taxon>
        <taxon>Lachnospira</taxon>
    </lineage>
</organism>